<dbReference type="InterPro" id="IPR044200">
    <property type="entry name" value="At5g03900-like"/>
</dbReference>
<evidence type="ECO:0000256" key="3">
    <source>
        <dbReference type="SAM" id="SignalP"/>
    </source>
</evidence>
<evidence type="ECO:0000313" key="4">
    <source>
        <dbReference type="EMBL" id="CAK9015629.1"/>
    </source>
</evidence>
<evidence type="ECO:0000256" key="2">
    <source>
        <dbReference type="SAM" id="Phobius"/>
    </source>
</evidence>
<dbReference type="PANTHER" id="PTHR47380">
    <property type="entry name" value="OS02G0533000 PROTEIN"/>
    <property type="match status" value="1"/>
</dbReference>
<protein>
    <submittedName>
        <fullName evidence="4">Uncharacterized protein</fullName>
    </submittedName>
</protein>
<keyword evidence="3" id="KW-0732">Signal</keyword>
<evidence type="ECO:0000313" key="5">
    <source>
        <dbReference type="Proteomes" id="UP001642484"/>
    </source>
</evidence>
<feature type="region of interest" description="Disordered" evidence="1">
    <location>
        <begin position="469"/>
        <end position="492"/>
    </location>
</feature>
<feature type="chain" id="PRO_5046261558" evidence="3">
    <location>
        <begin position="32"/>
        <end position="492"/>
    </location>
</feature>
<gene>
    <name evidence="4" type="ORF">CCMP2556_LOCUS12167</name>
</gene>
<name>A0ABP0JMG0_9DINO</name>
<sequence>MSRIAMARKQALQPLTIVLFGLLCVLQPVTFVGPGRQPNQSHVPRRASDSFGEALQLPPEQVVQAVGQAGPRVTASDVAAAGGMGLEEARKGLVSLAAVLGAESELEVSKTGELVYRFPSDVKAALLKVSAAAAAREAWSQAKPTVFTVLRAAFGVTLFASIAIIFSAIIAISVSSSSSSSDRDRDDRDDRRRNDSFGGGGFSFGYVPRLYYGSSPFDVFYYRPHYSYDFFHPMGFLESVYSFVFGDGDPNSGREQRQLAAVAAAARRNGGVLTAEQMAPLLDPPERPSGDSYNVNESWVLPAISQLNGRPEVAKNGQIVYVFDDLQTTAGETGRGEVPDILEEEEIPFSYADRDQLTLVCLLGVANLVGAAYLGAAFADVGAEKLIGFLGAVKTFYPALLSYAVGFFAAPAIRFFNLKRINSEVRARNQYRRQWWEMLRSGAVDGKLAEARKYRQNVREISSGDAVYSTAQDVAPQRSDSDLEDFDRRLRG</sequence>
<dbReference type="EMBL" id="CAXAMN010005869">
    <property type="protein sequence ID" value="CAK9015629.1"/>
    <property type="molecule type" value="Genomic_DNA"/>
</dbReference>
<comment type="caution">
    <text evidence="4">The sequence shown here is derived from an EMBL/GenBank/DDBJ whole genome shotgun (WGS) entry which is preliminary data.</text>
</comment>
<dbReference type="PANTHER" id="PTHR47380:SF4">
    <property type="entry name" value="OS02G0533000 PROTEIN"/>
    <property type="match status" value="1"/>
</dbReference>
<evidence type="ECO:0000256" key="1">
    <source>
        <dbReference type="SAM" id="MobiDB-lite"/>
    </source>
</evidence>
<keyword evidence="2" id="KW-0812">Transmembrane</keyword>
<keyword evidence="5" id="KW-1185">Reference proteome</keyword>
<reference evidence="4 5" key="1">
    <citation type="submission" date="2024-02" db="EMBL/GenBank/DDBJ databases">
        <authorList>
            <person name="Chen Y."/>
            <person name="Shah S."/>
            <person name="Dougan E. K."/>
            <person name="Thang M."/>
            <person name="Chan C."/>
        </authorList>
    </citation>
    <scope>NUCLEOTIDE SEQUENCE [LARGE SCALE GENOMIC DNA]</scope>
</reference>
<feature type="transmembrane region" description="Helical" evidence="2">
    <location>
        <begin position="152"/>
        <end position="175"/>
    </location>
</feature>
<organism evidence="4 5">
    <name type="scientific">Durusdinium trenchii</name>
    <dbReference type="NCBI Taxonomy" id="1381693"/>
    <lineage>
        <taxon>Eukaryota</taxon>
        <taxon>Sar</taxon>
        <taxon>Alveolata</taxon>
        <taxon>Dinophyceae</taxon>
        <taxon>Suessiales</taxon>
        <taxon>Symbiodiniaceae</taxon>
        <taxon>Durusdinium</taxon>
    </lineage>
</organism>
<dbReference type="Proteomes" id="UP001642484">
    <property type="component" value="Unassembled WGS sequence"/>
</dbReference>
<keyword evidence="2" id="KW-0472">Membrane</keyword>
<feature type="transmembrane region" description="Helical" evidence="2">
    <location>
        <begin position="396"/>
        <end position="416"/>
    </location>
</feature>
<feature type="transmembrane region" description="Helical" evidence="2">
    <location>
        <begin position="357"/>
        <end position="376"/>
    </location>
</feature>
<proteinExistence type="predicted"/>
<keyword evidence="2" id="KW-1133">Transmembrane helix</keyword>
<accession>A0ABP0JMG0</accession>
<feature type="signal peptide" evidence="3">
    <location>
        <begin position="1"/>
        <end position="31"/>
    </location>
</feature>